<keyword evidence="1" id="KW-0732">Signal</keyword>
<dbReference type="AlphaFoldDB" id="A0A1N7P8Q3"/>
<evidence type="ECO:0008006" key="4">
    <source>
        <dbReference type="Google" id="ProtNLM"/>
    </source>
</evidence>
<reference evidence="3" key="1">
    <citation type="submission" date="2017-01" db="EMBL/GenBank/DDBJ databases">
        <authorList>
            <person name="Varghese N."/>
            <person name="Submissions S."/>
        </authorList>
    </citation>
    <scope>NUCLEOTIDE SEQUENCE [LARGE SCALE GENOMIC DNA]</scope>
    <source>
        <strain evidence="3">DSM 16176</strain>
    </source>
</reference>
<evidence type="ECO:0000313" key="2">
    <source>
        <dbReference type="EMBL" id="SIT06930.1"/>
    </source>
</evidence>
<dbReference type="RefSeq" id="WP_076348614.1">
    <property type="nucleotide sequence ID" value="NZ_FTOO01000012.1"/>
</dbReference>
<dbReference type="Proteomes" id="UP000186156">
    <property type="component" value="Unassembled WGS sequence"/>
</dbReference>
<dbReference type="EMBL" id="FTOO01000012">
    <property type="protein sequence ID" value="SIT06930.1"/>
    <property type="molecule type" value="Genomic_DNA"/>
</dbReference>
<dbReference type="SUPFAM" id="SSF110296">
    <property type="entry name" value="Oligoxyloglucan reducing end-specific cellobiohydrolase"/>
    <property type="match status" value="1"/>
</dbReference>
<evidence type="ECO:0000256" key="1">
    <source>
        <dbReference type="SAM" id="SignalP"/>
    </source>
</evidence>
<feature type="chain" id="PRO_5039498553" description="BNR/Asp-box repeat-containing protein" evidence="1">
    <location>
        <begin position="21"/>
        <end position="426"/>
    </location>
</feature>
<dbReference type="OrthoDB" id="501835at2"/>
<sequence length="426" mass="46214">MKVTTRLFAWTALCGVLALAGCGDGQGAQLTKSQSALKPPDQTAAMLDKPAYGRAPRAISLSELQHKNLWYHVRLVDGETGYRYGYVRGQFRMERTTDRGVTWKPISLPVSFRLSSQSSCDGAENPQVAVVDLDTVAVYGVDGRRFFRLTTSDGGQKWQVASTDLPDSGYCVTSVSQPSRKDAWVVLSRPSSAGRPSAPMVYRIWDAGVHVAPVRVDEAQTISGLVPGAKVQAVMANLRDGDVYAILPNGQLVSYHTRDGGAHFEKRILAAPKGIAGAKATRIFAPRALEQEVTFPTIWTTTGAYGARQHIVVFRTRDGGDSYAGQICDVLLGARANAEGAPCAFVTPDYGYAIKDGRLMRTSDSGTTWLSVHSTTLEQWLESYPYVLDVDYISYTQGFVLAADAALTHTVLLATQGLRDRFAPVP</sequence>
<protein>
    <recommendedName>
        <fullName evidence="4">BNR/Asp-box repeat-containing protein</fullName>
    </recommendedName>
</protein>
<proteinExistence type="predicted"/>
<organism evidence="2 3">
    <name type="scientific">Alicyclobacillus vulcanalis</name>
    <dbReference type="NCBI Taxonomy" id="252246"/>
    <lineage>
        <taxon>Bacteria</taxon>
        <taxon>Bacillati</taxon>
        <taxon>Bacillota</taxon>
        <taxon>Bacilli</taxon>
        <taxon>Bacillales</taxon>
        <taxon>Alicyclobacillaceae</taxon>
        <taxon>Alicyclobacillus</taxon>
    </lineage>
</organism>
<name>A0A1N7P8Q3_9BACL</name>
<gene>
    <name evidence="2" type="ORF">SAMN05421799_1129</name>
</gene>
<dbReference type="PROSITE" id="PS51257">
    <property type="entry name" value="PROKAR_LIPOPROTEIN"/>
    <property type="match status" value="1"/>
</dbReference>
<feature type="signal peptide" evidence="1">
    <location>
        <begin position="1"/>
        <end position="20"/>
    </location>
</feature>
<dbReference type="Gene3D" id="2.130.10.10">
    <property type="entry name" value="YVTN repeat-like/Quinoprotein amine dehydrogenase"/>
    <property type="match status" value="2"/>
</dbReference>
<dbReference type="InterPro" id="IPR015943">
    <property type="entry name" value="WD40/YVTN_repeat-like_dom_sf"/>
</dbReference>
<keyword evidence="3" id="KW-1185">Reference proteome</keyword>
<accession>A0A1N7P8Q3</accession>
<evidence type="ECO:0000313" key="3">
    <source>
        <dbReference type="Proteomes" id="UP000186156"/>
    </source>
</evidence>